<proteinExistence type="predicted"/>
<reference evidence="2 3" key="1">
    <citation type="journal article" date="2005" name="Science">
        <title>Genome sequence of Theileria parva, a bovine pathogen that transforms lymphocytes.</title>
        <authorList>
            <person name="Gardner M.J."/>
            <person name="Bishop R."/>
            <person name="Shah T."/>
            <person name="de Villiers E.P."/>
            <person name="Carlton J.M."/>
            <person name="Hall N."/>
            <person name="Ren Q."/>
            <person name="Paulsen I.T."/>
            <person name="Pain A."/>
            <person name="Berriman M."/>
            <person name="Wilson R.J.M."/>
            <person name="Sato S."/>
            <person name="Ralph S.A."/>
            <person name="Mann D.J."/>
            <person name="Xiong Z."/>
            <person name="Shallom S.J."/>
            <person name="Weidman J."/>
            <person name="Jiang L."/>
            <person name="Lynn J."/>
            <person name="Weaver B."/>
            <person name="Shoaibi A."/>
            <person name="Domingo A.R."/>
            <person name="Wasawo D."/>
            <person name="Crabtree J."/>
            <person name="Wortman J.R."/>
            <person name="Haas B."/>
            <person name="Angiuoli S.V."/>
            <person name="Creasy T.H."/>
            <person name="Lu C."/>
            <person name="Suh B."/>
            <person name="Silva J.C."/>
            <person name="Utterback T.R."/>
            <person name="Feldblyum T.V."/>
            <person name="Pertea M."/>
            <person name="Allen J."/>
            <person name="Nierman W.C."/>
            <person name="Taracha E.L.N."/>
            <person name="Salzberg S.L."/>
            <person name="White O.R."/>
            <person name="Fitzhugh H.A."/>
            <person name="Morzaria S."/>
            <person name="Venter J.C."/>
            <person name="Fraser C.M."/>
            <person name="Nene V."/>
        </authorList>
    </citation>
    <scope>NUCLEOTIDE SEQUENCE [LARGE SCALE GENOMIC DNA]</scope>
    <source>
        <strain evidence="2 3">Muguga</strain>
    </source>
</reference>
<feature type="region of interest" description="Disordered" evidence="1">
    <location>
        <begin position="1"/>
        <end position="150"/>
    </location>
</feature>
<dbReference type="EMBL" id="AAGK01000002">
    <property type="protein sequence ID" value="EAN33176.1"/>
    <property type="molecule type" value="Genomic_DNA"/>
</dbReference>
<feature type="compositionally biased region" description="Basic and acidic residues" evidence="1">
    <location>
        <begin position="7"/>
        <end position="23"/>
    </location>
</feature>
<dbReference type="VEuPathDB" id="PiroplasmaDB:TpMuguga_02g00891"/>
<dbReference type="Proteomes" id="UP000001949">
    <property type="component" value="Unassembled WGS sequence"/>
</dbReference>
<protein>
    <submittedName>
        <fullName evidence="2">Uncharacterized protein</fullName>
    </submittedName>
</protein>
<comment type="caution">
    <text evidence="2">The sequence shown here is derived from an EMBL/GenBank/DDBJ whole genome shotgun (WGS) entry which is preliminary data.</text>
</comment>
<dbReference type="InterPro" id="IPR007480">
    <property type="entry name" value="DUF529"/>
</dbReference>
<dbReference type="AlphaFoldDB" id="Q4N3U7"/>
<feature type="compositionally biased region" description="Low complexity" evidence="1">
    <location>
        <begin position="111"/>
        <end position="133"/>
    </location>
</feature>
<dbReference type="Pfam" id="PF04385">
    <property type="entry name" value="FAINT"/>
    <property type="match status" value="1"/>
</dbReference>
<accession>Q4N3U7</accession>
<keyword evidence="3" id="KW-1185">Reference proteome</keyword>
<evidence type="ECO:0000313" key="2">
    <source>
        <dbReference type="EMBL" id="EAN33176.1"/>
    </source>
</evidence>
<feature type="compositionally biased region" description="Polar residues" evidence="1">
    <location>
        <begin position="25"/>
        <end position="36"/>
    </location>
</feature>
<evidence type="ECO:0000313" key="3">
    <source>
        <dbReference type="Proteomes" id="UP000001949"/>
    </source>
</evidence>
<feature type="compositionally biased region" description="Basic and acidic residues" evidence="1">
    <location>
        <begin position="76"/>
        <end position="86"/>
    </location>
</feature>
<dbReference type="InParanoid" id="Q4N3U7"/>
<dbReference type="KEGG" id="tpv:TP02_0891"/>
<gene>
    <name evidence="2" type="ordered locus">TP02_0891</name>
</gene>
<evidence type="ECO:0000256" key="1">
    <source>
        <dbReference type="SAM" id="MobiDB-lite"/>
    </source>
</evidence>
<organism evidence="2 3">
    <name type="scientific">Theileria parva</name>
    <name type="common">East coast fever infection agent</name>
    <dbReference type="NCBI Taxonomy" id="5875"/>
    <lineage>
        <taxon>Eukaryota</taxon>
        <taxon>Sar</taxon>
        <taxon>Alveolata</taxon>
        <taxon>Apicomplexa</taxon>
        <taxon>Aconoidasida</taxon>
        <taxon>Piroplasmida</taxon>
        <taxon>Theileriidae</taxon>
        <taxon>Theileria</taxon>
    </lineage>
</organism>
<sequence length="266" mass="29291">MDNDDSGTEKERPQKSQEQKKPTVEWTTGKSTSASDTGGDLEAKIEHMRIGARPKERGPRGNPPDPGPVKNTPTPSKDKKRDDYRQPSRTSRGIVSCISGYIGQPGQGKASGNTSDNYSSSSYGQSSRKYSQGTSGYIPPKPAIASGDSDQLRAADGTILVEIDAKTGMNNPNIVFDESRAGSNKRYHRTFKPLSGYGFNKVNYNGKPVWKMVGDGYATLVYVFPIGRSEKNMIIKLVDCYQINLKKSGKNKPWKEKVIEKYVKVN</sequence>
<feature type="compositionally biased region" description="Basic and acidic residues" evidence="1">
    <location>
        <begin position="41"/>
        <end position="59"/>
    </location>
</feature>
<name>Q4N3U7_THEPA</name>